<evidence type="ECO:0000313" key="3">
    <source>
        <dbReference type="Proteomes" id="UP000181962"/>
    </source>
</evidence>
<feature type="domain" description="Autotransporter" evidence="1">
    <location>
        <begin position="832"/>
        <end position="1116"/>
    </location>
</feature>
<dbReference type="AlphaFoldDB" id="A0A1L3F270"/>
<evidence type="ECO:0000313" key="2">
    <source>
        <dbReference type="EMBL" id="APG07411.1"/>
    </source>
</evidence>
<dbReference type="InterPro" id="IPR005546">
    <property type="entry name" value="Autotransporte_beta"/>
</dbReference>
<dbReference type="SUPFAM" id="SSF103515">
    <property type="entry name" value="Autotransporter"/>
    <property type="match status" value="1"/>
</dbReference>
<dbReference type="Gene3D" id="2.40.128.130">
    <property type="entry name" value="Autotransporter beta-domain"/>
    <property type="match status" value="1"/>
</dbReference>
<reference evidence="2 3" key="1">
    <citation type="submission" date="2016-11" db="EMBL/GenBank/DDBJ databases">
        <title>Complete Genome Sequence of Bradyrhizobium sp. strain J5, an isolated from soybean nodule in Hokkaido.</title>
        <authorList>
            <person name="Kanehara K."/>
        </authorList>
    </citation>
    <scope>NUCLEOTIDE SEQUENCE [LARGE SCALE GENOMIC DNA]</scope>
    <source>
        <strain evidence="2 3">J5</strain>
    </source>
</reference>
<dbReference type="InterPro" id="IPR036709">
    <property type="entry name" value="Autotransporte_beta_dom_sf"/>
</dbReference>
<dbReference type="Proteomes" id="UP000181962">
    <property type="component" value="Chromosome"/>
</dbReference>
<dbReference type="PROSITE" id="PS51208">
    <property type="entry name" value="AUTOTRANSPORTER"/>
    <property type="match status" value="1"/>
</dbReference>
<gene>
    <name evidence="2" type="ORF">BKD09_03630</name>
</gene>
<accession>A0A1L3F270</accession>
<protein>
    <recommendedName>
        <fullName evidence="1">Autotransporter domain-containing protein</fullName>
    </recommendedName>
</protein>
<proteinExistence type="predicted"/>
<evidence type="ECO:0000259" key="1">
    <source>
        <dbReference type="PROSITE" id="PS51208"/>
    </source>
</evidence>
<dbReference type="SMART" id="SM00869">
    <property type="entry name" value="Autotransporter"/>
    <property type="match status" value="1"/>
</dbReference>
<sequence length="1116" mass="112371">MDVMGKKKVPLRFGATAGRRQDDRARFARLAESDLTNDRAPAGEGASTFQALSASRSWRVALLGTAASGALWLTEPRPAQAGPNGCTTAGTTASCTGDQSAGIGAADFNQALVDTLNVNSLTTNIAPAAGTSGIEFVRSSGAVTINNDMARHSIIVTGAADGIRASSTATGSWETGTVTINHTGDISSAGGFGIYTSTNGLFGNIDINITSSGTITAYRDGINAGAHAGHSGEITIAQHGDITSSISSGIYAASYMRGVTVTNVGNINAATWGIYAFGQFNVTVDSIGNIAATAGIQAYSGASDAAISHSGNISALFGIQAESGQGSVRIAHEGGNITSDRMAIYADAMNDVYITNRGNLVGNDYGILAGAQIGVNVDSIGDVTSRNGSGMYLAGTNAVVVASRGNIGARDYGIYAFAGGMLGYYVTVDSTGDITSSNAEGIHAVGYAGYTSVISRGNVSAYGDGIHAESVGTTTLNSTGNVTSTTGNAIYASAGGNIGVTVNGGVVSGAAAGVNMAGGATNTLTIGATATVAGGLYAIVTSAGNDTVNNAGTVTGNVGLGSGTNAFNNLSASVLNSGPTVDLGAGNMLGNSGTLAPSGVGTVGATTLTGNFVQSAGGKFIVDVDPHSADRLNVSGTAGLAGKVMVDPLARLAATTTYTIATAGTVSGAFSSVDFLTATSFARNARLSYVGNDVLLTLDAGLLSPSLPGNANVNQRNVAAGIDSALIGGAPLPAGFNPLFALSGNALLNPLTQVSGETAAGTQQTTFNAMNQFMGVLTDPFAAGRGDPRSSSGATGYATDDSDALAYAGGRKRTSAERDAYAAMSRKAPAQTFAQRWNVWAAGFGGSQTTDGNATLGSNSTASRIAGTAAGADYWFSPNTVAGFALAGGGTSFSVANGGTGRSDLFQAGAFARHNAGAAYVTGALAYGWQDVTTDRTVTIAGVDHLQARFNANAWSGRLEGGYRFVAPVIGGVGLTPYAAVQFTTFDLPSYTEQAITGTNTFALSYAAKSVTDTRSEFGLRADKSFAAADGVTTLRGRLAWVHDFNPDRAIGATFQTLPGASFVVNGAAQAIEAALVTASVERQWLNGWSTAATFEGEFSNVTRSYAGKGVLRYAW</sequence>
<name>A0A1L3F270_BRAJP</name>
<dbReference type="EMBL" id="CP017637">
    <property type="protein sequence ID" value="APG07411.1"/>
    <property type="molecule type" value="Genomic_DNA"/>
</dbReference>
<organism evidence="2 3">
    <name type="scientific">Bradyrhizobium japonicum</name>
    <dbReference type="NCBI Taxonomy" id="375"/>
    <lineage>
        <taxon>Bacteria</taxon>
        <taxon>Pseudomonadati</taxon>
        <taxon>Pseudomonadota</taxon>
        <taxon>Alphaproteobacteria</taxon>
        <taxon>Hyphomicrobiales</taxon>
        <taxon>Nitrobacteraceae</taxon>
        <taxon>Bradyrhizobium</taxon>
    </lineage>
</organism>
<dbReference type="Pfam" id="PF03797">
    <property type="entry name" value="Autotransporter"/>
    <property type="match status" value="1"/>
</dbReference>